<dbReference type="RefSeq" id="WP_138656918.1">
    <property type="nucleotide sequence ID" value="NZ_VATY01000001.1"/>
</dbReference>
<accession>A0A5S3PVI1</accession>
<protein>
    <submittedName>
        <fullName evidence="2">T9SS type B sorting domain-containing protein</fullName>
    </submittedName>
</protein>
<evidence type="ECO:0000259" key="1">
    <source>
        <dbReference type="PROSITE" id="PS50060"/>
    </source>
</evidence>
<dbReference type="EMBL" id="VATY01000001">
    <property type="protein sequence ID" value="TMM58985.1"/>
    <property type="molecule type" value="Genomic_DNA"/>
</dbReference>
<feature type="domain" description="MAM" evidence="1">
    <location>
        <begin position="1301"/>
        <end position="1499"/>
    </location>
</feature>
<dbReference type="Proteomes" id="UP000310314">
    <property type="component" value="Unassembled WGS sequence"/>
</dbReference>
<dbReference type="Pfam" id="PF13573">
    <property type="entry name" value="SprB"/>
    <property type="match status" value="10"/>
</dbReference>
<dbReference type="InterPro" id="IPR026341">
    <property type="entry name" value="T9SS_type_B"/>
</dbReference>
<gene>
    <name evidence="2" type="ORF">FEE95_06005</name>
</gene>
<proteinExistence type="predicted"/>
<dbReference type="Pfam" id="PF13585">
    <property type="entry name" value="CHU_C"/>
    <property type="match status" value="1"/>
</dbReference>
<sequence>MDYQITNIKKALALLFLLMGGFLINTLEAQQNFGPRLENASDPTLKYINIRGDYTFLANSVMNRVDDFDNTNFNVPYNGTLGNNQWIREYVDVDGDNTTFSSSSSTLTTPDCSQIYWAGLYWAGNYDVERYTRSSYPYAYDASLYPDDNTHNEVTTIKFKVPGGTYVDITADNLADPVGDEDEIIIDGYADGVPDSPYVCYKNVTGMLQALADPDGEYFAANIRGTRGGNTYGVAGWTLVVIYENPTLTGKYISVFDGYEGVTTQSTAASRQNIDIAGFNTVPAGPVRARIGVGVLEGETDLTGDRFRIRTPLNNTYSNLSNTANPANNFFNSSITIDGVNVASRDINSTNSMGFDSDIFNINNPANSVIDNGETSARLQLRTSADWFGAFLVTFGVDIIEPDIVLEKKVEDIAGNDITGLGVNLGQTLDYVLSFRNRGNDDATNYTIRDVLPVNVFPPGGPTSDFAPGDIDAPAGVTYTYDIATRSITFSIPDNLVEIGDPVSSIRMRVRVAENCFDFIDACTDLIENLAYSTYEGVINDNVISDDPSVSDFDDCGFVTPGATNFLLDDLENCNFTRTVQLCGDDVLLDAGDNFDSYVWVIDDNGNGLFDATDTVIDDGDPDNDPSTLLVTQEGTYIVDKIIPDPCKGFKEIMVVERFGTSTVNPIIDYFNTVNADADVTNDIEGEITTCSIDGDQLAKIFLCGAGDSQILQTNITDAQTISWELLDESSCTAAPDDCANKNATCTWNQVATGSTYTANSAGKYRLVVTYQNGCFNRFYFDVFQNNLNVEYDTRDIICTTDGYINVTNPGSGYGFQLVDITNNAILVPYSANNGPNFTITSNGQYRVDIVPLDGAGDPIINACVFSTPDIGIRDRDFQVDITTTPANCNAQGSIQVDILNVEADYTYILRQTDGTLIDDETAQPDNTHTFNVNQGDYIIEVATADGCTFSQNVTVGRTIDPSVSALLTQNIGCTAGTITLTAANGLPDPNYSFAIWSYNGVDRYPTISDIPGDQYQVDPVFTFGWRDTDSDGTDEYFSGEDGTYVFVVVDANSCFAFSNPVTISDNGAMTVAITDDSPISCTGSSNAAITIVPTGGVAPFTYSIDGGLTTQTTPSFVGLSAGSYSIEVNDSSGCTIDLTHNISDPFPLSASAGVSRDATCDPLGAEVRITNVVGGTAPYQYSFDGGGTYSSSSIATLPPGTYTIIVRDATNCEFPMVVDVEDTPTPPGVSLTPEVNYNCDGSGTITATPSIPTYNYTYELDGVPNSPDPTSNVFLNVPPGTYTVRTNYVSATPPTPSLLLSEDFGSGLTIPNPNTSGYFYEDQLNDNTPSGAPIDNNRSINDYEYAVTDSIARPFGSWLNPIDHTTGTRATDGRYLVINIGAPAPGQVIYQQPINDIIHNQPLSVSLWLINLMRSGNNRIPPDLTIELRHPGTNALIVSANTGAVPENDIWNEYVLSLNPGANSSLNLVIITNESEISGNDVAIDDITVYQTPEVCPLFVETPVTVVAGQVFESNGIGSTNVSCNGLSDGTITFEVENFDTVAGFDYSVDGGTNWINSTTSPVTTAAIYGAGSQTIQIRKADEITCTTSVTTTITEPTPVVAAATITTPFSCNGGATITASATGGTPTYEYQLEDNAGAVIGTFDFATNGNNTVFPGLAPGDYIVIARDINGCSDPIDTAINIAPTNPVVFSVTPTACYSGANDASIQVDVTNGNGGYQFRINAGPWITPTPANATTYTFDNLANGAYDIEVRDALGCPNPLPTPTNVTIQPELTVSATAPNITACGTSTDIDITAAGGDTNYVYAVVPNGNAVVDGDFSTTNPVAVTTAGDYDVHVRDNNGAAGYCSDMFTITIAQDAPIAITPTPTAVSCFGGSDGAIDIVVDSGGAGPFEFSIDGGTNYQVGGSFVNLSAGTYPVQVRDANGCETTPVNVDVTEPAQLVAEAVQTQDYTCLQLGQITVGSVTPTSGGSGDYQYSIDGGTWTASTTGGHTFVDLLDGTYSIRVRDANAISCETTLADVIIAPLPVEPTLSSAISYNCDGTGDITITPFDPTYTYILDGTLPGQTGAGANVLADVAVGSHIVTVNYGSDCTVDITVVVEPGNAFEASITAFENLDCNADNSGTITISADNFGAGGFEYSLNSGAFVGPFTADEQITGLAAQAHSIVVRDVDDPVAGCTVTLNQTLTEPTPVVAAATITTPFSCNGGATITASATGGTPTYEYQLEDNAGAVIGTFDFATNGNNTVFPGLAPGDYIVIARDINGCSDPIDTAINIAPTNPVVFSVTPTACYSGANDASIQVDVTNGNGGYQFRINAGPWITPTPANATTYTFDNLANGAYDIEVRDALGCPNPLPTPTNVTIQPELTVSATAPNITACGTSTDIDITAAGGDTNYVYAVVPNGNAVVDGDFSTTNPVAVTTAGDYDVHVRDNNGAAGYCSDMFTITIAQDAPIAITPTPTAVSCFGGSDGAIDIVVDSGGAGPFEFSIDGGTNYQVGGSFVNLSAGTYPVQVRDANGCETTPVNVDVTEPAQLVAEAVQTQDYTCLQLGQITVGSVTPTSGGSGDYQYSIDGGTWTASTTGGHTFVDLLDGTYSIRVRDANAISCETTLADVIIAPLPVEPTLSSAISYNCDGTGDITITPFDPTYTYILDGTLPGQTGAGANVLADVAVGSHIVTVNYGSDCTVDITVVVEPGNAFEASITAFENLDCNADNSGTITISADNFGAGGFEYSLNSGAFVGPFTADEQITGLAAQAHSIVVRDVDDPVAGCTVTLNQTLTEPAPIVAAAAITETFTCNTGSATITASATGGTPTYEYQLEDNAGSVIGTFDFATNGNNTIFSGLTAGDYIVRARDINNCSDPIDTPITVVAPVSPTFTVNPTACYSGANDASIVVDVTSVPGNGGFQFSITGNSGPWLTPTPASATSYTFDNLANGTYTIDVRDAFGCLAAQQSITIESQLTAIIDVIDITCNDGTITVTPSGGDGNYAYAFVTTGTGVSAGDFAALNTFTVTAGNDGDYDVYVWDNNAGTPHCEYMETVTVNPATPIAFTAIGIDPECHDGVGSIDITITSGDIPYQIRIVDLDNAGASNQTVTNVIGTTQSFFNLMTGEYEVYVQDVNGCETQLSPNITIDNPDELTATVNPILPAACGSVDPMDYGFQFVGYPTTYPSGTTIEFSADGGATWTGDDSVPGTTDVLMGYISGTSVFPSMRTVVGGVEICRTDLPRYIIPFPLDDLDISISTVVVGCNELQVTVQGTAGVPNYEYTYADDPSTFNIATATWTAAVPGSHTWTGLVPGRTYVFYVRDSTGCIRQSNVNVNDITTNPLEITATYEPSCSGANDAEITYTITDTDATTHPSMRWEFYNANTNALVQTNTGHPAAIPTASTITITGLAPGEYYIVVTEVDASNIDACVSGSENLLIEELNPITASLSKLSDISCNAPGLISVDDIQGGGGTFNFTVTGPAGFTTITATTDNPISIPANSTAGDYNVRVTDQFGCFADFGPINLTLTANPTIDSMVVDNCASPTSLTINATSTAPQILYSIDGGTNYVDNGGVFNNLASGTYNVAIIDSNGCTDTDTVEIFPVLEANVSLTKLIDCTASPDAEITIDVTVGSTSYDYEITNGLGSVVSRTALPTNPFVFTTTVPEDYTITIYDNGTSAPECNRVFTVNVPAAVIPAFTETHADVTCNGSTNGTITLTETLNGINPLTYTISPVAGSFNATTNTFENLPPNTYTVTGTGSNSCIFDIVGIVVNEPNAIANVNATVTEFGCATGNNTENATITIDNAAITGGSNNYVRYEFINDQGTPATGDDVVLQDGSGLTYTETDILGGTYIINVYDDMGCIGTTTATILPYVEITDPTVTVTQDVTCNPGNDAEVIIGIVINPSAGAVDLSYSIVGTDNAYNAPNQASNAFTAIGIGNYLATVTNHLTGCSVQTTFEIEDPNTFEIATTVTDVVCFGDDGSVSFTISDTINPYASGFTWQIYESQGTDNLLDDVIVAGASGVSANLGPTAPFAIGAGEYRVEITQDSDPSCVNNARFVIAGPSAAITANVDVTPITCVGNDGVIEIIDVVGGWGDYSYYVGTTAPTVVGDYVASPRFDALAPGTYQAWVIDQNGCQQEVQNTIVLADPTPIAATLQLNQPNCPNFMGEIEVVGVTGGQGSNYTYQLIKDGTPVGTPQNTTVFSGLDAGSYTVQVNDQWSCTFTTLAEILYEPIVPLATVVKTIDCTVDPGGHINITQTGGSGNFDYEVRYPGTLPADPADDTNTTGVFTTLTIVGDYVFTITDQAVGHACPVTITQNLQDAVLPVLTIDAATNVTCNSADDGTITASVVDNGVGPFVFTIISGPGSSASFPITATSNTDTSAVFEGLEGTAAGITYTVEARGANNCFVTETQIITQPDAIANVNATVTEFGCATGNNTENATITIDNAAITGGSNNYVRYEFINTDTATTVQDGTNSSYTETNFLGGNYSINVYDDNGCIGNTTATIAPFTEISDPTVTVTQDITCDPAILEEIQVGVTLTPAAGTVNLEYTTTGTNVAYNQTNTTGTFTGMGIGNYSISITNLITGCLVQTTHEILDPDVMRAVATKLTDEECLNNGVDEGSLEIGITDYTGNYSYQVYDDNDVAVPGAGFSGTGNTTMPLIITNLPGGVYYVRIIETDAPFCQDDSNLITIIAPEFPVSAIVSEQASPSCSDDQGSILVDPEGGVGPYTIILTNTTTAQTYTETNVEAFIFSGLSGGDFDISITDAQGCPITNNITLVTPDALVATIASTPVICYNANTGTVTASVNPRNVTPNYLFQLNRYDSTGTTMATTSATQASSTFSGLSPGFYSITASDDVGCSDETSVIEIINPSEVVAQLIRTSPLTCATGIELELSATGGSGTYEYSEDNVTWISMTGSSVAIPNANIPGPLGAGTYRYHVRDAINGCISVLSNEISEDDIMPLAFTELNATIIACVGDTAAIMADATGGLGNYMYELYTDVSLSPASRVAGPQSSGTFGNLTSGTYYVNVFSEDCTTPAEQVIIAEPIPLDYTDDVVNALCFGDENGSITVTLSGGAGGYQYSISPNLNQFDDENTFDGLAPGDYTVIAQDQNGCFIQLDYTITAPELLTATGVATPEVCAGDEDGTIALTIQGGTAPYSTRLSDESNFVQDRTDLTGLSAGGYIIFIRDANGCMTDVGITIEAGANLNATVEPIYECTGATPDNYVNITLEDPTVIGDLLYALDSTDPADMQLNPDFRNTAPGSHYITIAHANGCIRTIDFEIEDFEPLTLSLEQTGINTITATADGGLEDYTFYFDGINNGADNTYIISRTDTFVVRVVDANGCEVIANIDMEFIDIEIPNFFTPDGDGLNDVWMPLNQEGFPEILTIIFDRYGREVYRMTLNSPGWDGLYNQSELPTGDYWYVIKLRGENDDREFVGHFTLYR</sequence>
<dbReference type="OrthoDB" id="607469at2"/>
<dbReference type="InterPro" id="IPR025667">
    <property type="entry name" value="SprB_repeat"/>
</dbReference>
<evidence type="ECO:0000313" key="2">
    <source>
        <dbReference type="EMBL" id="TMM58985.1"/>
    </source>
</evidence>
<dbReference type="GO" id="GO:0016020">
    <property type="term" value="C:membrane"/>
    <property type="evidence" value="ECO:0007669"/>
    <property type="project" value="InterPro"/>
</dbReference>
<name>A0A5S3PVI1_9FLAO</name>
<comment type="caution">
    <text evidence="2">The sequence shown here is derived from an EMBL/GenBank/DDBJ whole genome shotgun (WGS) entry which is preliminary data.</text>
</comment>
<reference evidence="2 3" key="1">
    <citation type="submission" date="2019-05" db="EMBL/GenBank/DDBJ databases">
        <authorList>
            <person name="Zhang J.-Y."/>
            <person name="Feg X."/>
            <person name="Du Z.-J."/>
        </authorList>
    </citation>
    <scope>NUCLEOTIDE SEQUENCE [LARGE SCALE GENOMIC DNA]</scope>
    <source>
        <strain evidence="2 3">RZ26</strain>
    </source>
</reference>
<dbReference type="InterPro" id="IPR000998">
    <property type="entry name" value="MAM_dom"/>
</dbReference>
<dbReference type="PROSITE" id="PS50060">
    <property type="entry name" value="MAM_2"/>
    <property type="match status" value="1"/>
</dbReference>
<organism evidence="2 3">
    <name type="scientific">Maribacter algarum</name>
    <name type="common">ex Zhang et al. 2020</name>
    <dbReference type="NCBI Taxonomy" id="2578118"/>
    <lineage>
        <taxon>Bacteria</taxon>
        <taxon>Pseudomonadati</taxon>
        <taxon>Bacteroidota</taxon>
        <taxon>Flavobacteriia</taxon>
        <taxon>Flavobacteriales</taxon>
        <taxon>Flavobacteriaceae</taxon>
        <taxon>Maribacter</taxon>
    </lineage>
</organism>
<keyword evidence="3" id="KW-1185">Reference proteome</keyword>
<dbReference type="NCBIfam" id="TIGR04131">
    <property type="entry name" value="Bac_Flav_CTERM"/>
    <property type="match status" value="1"/>
</dbReference>
<evidence type="ECO:0000313" key="3">
    <source>
        <dbReference type="Proteomes" id="UP000310314"/>
    </source>
</evidence>